<protein>
    <submittedName>
        <fullName evidence="2">FBA_2 domain-containing protein</fullName>
    </submittedName>
</protein>
<sequence length="250" mass="28655">MSDRHKCAHSGICFFENARENLETNSFPLMPIGTIGGIDDWFLTMKREIRNDLIFFVPFVQTLEHKPRVICRNYFCFLKDDGSPGLKWRGRGHVTPGIGIAGSGKSMEDWLTGGFLTNGGITVEYGFQIDGILDRTGIWTFNFNDRMFDSLNALEFLKFAANHNISNVIQLVDQEAKWDSGIFLGLFPDAIEFGLQHWLADFLEKQKTSEDLAWKLEKVDMKKMSGESMKKCVKRFFELELMDKGSSFYE</sequence>
<dbReference type="WBParaSite" id="Csp11.Scaffold630.g16955.t1">
    <property type="protein sequence ID" value="Csp11.Scaffold630.g16955.t1"/>
    <property type="gene ID" value="Csp11.Scaffold630.g16955"/>
</dbReference>
<accession>A0A1I7UKT0</accession>
<evidence type="ECO:0000313" key="2">
    <source>
        <dbReference type="WBParaSite" id="Csp11.Scaffold630.g16955.t1"/>
    </source>
</evidence>
<dbReference type="Proteomes" id="UP000095282">
    <property type="component" value="Unplaced"/>
</dbReference>
<reference evidence="2" key="1">
    <citation type="submission" date="2016-11" db="UniProtKB">
        <authorList>
            <consortium name="WormBaseParasite"/>
        </authorList>
    </citation>
    <scope>IDENTIFICATION</scope>
</reference>
<dbReference type="AlphaFoldDB" id="A0A1I7UKT0"/>
<keyword evidence="1" id="KW-1185">Reference proteome</keyword>
<evidence type="ECO:0000313" key="1">
    <source>
        <dbReference type="Proteomes" id="UP000095282"/>
    </source>
</evidence>
<proteinExistence type="predicted"/>
<organism evidence="1 2">
    <name type="scientific">Caenorhabditis tropicalis</name>
    <dbReference type="NCBI Taxonomy" id="1561998"/>
    <lineage>
        <taxon>Eukaryota</taxon>
        <taxon>Metazoa</taxon>
        <taxon>Ecdysozoa</taxon>
        <taxon>Nematoda</taxon>
        <taxon>Chromadorea</taxon>
        <taxon>Rhabditida</taxon>
        <taxon>Rhabditina</taxon>
        <taxon>Rhabditomorpha</taxon>
        <taxon>Rhabditoidea</taxon>
        <taxon>Rhabditidae</taxon>
        <taxon>Peloderinae</taxon>
        <taxon>Caenorhabditis</taxon>
    </lineage>
</organism>
<name>A0A1I7UKT0_9PELO</name>